<dbReference type="GO" id="GO:0005829">
    <property type="term" value="C:cytosol"/>
    <property type="evidence" value="ECO:0007669"/>
    <property type="project" value="TreeGrafter"/>
</dbReference>
<accession>A0A2G9SCY2</accession>
<keyword evidence="1" id="KW-0175">Coiled coil</keyword>
<dbReference type="InterPro" id="IPR016035">
    <property type="entry name" value="Acyl_Trfase/lysoPLipase"/>
</dbReference>
<dbReference type="PANTHER" id="PTHR10728">
    <property type="entry name" value="CYTOSOLIC PHOSPHOLIPASE A2"/>
    <property type="match status" value="1"/>
</dbReference>
<gene>
    <name evidence="2" type="ORF">AB205_0013030</name>
</gene>
<proteinExistence type="predicted"/>
<sequence length="320" mass="36288">MLCGYSHLGADKKSGFQEVKVSPPEYLADTPVQLSQKQSAKDCFCRGVFIFTIHATKRMVLIVIQISLFMRSCFKTEVHINTGQTCSCRGCKKIERLLSHDLTGRTEEYKKKFWKDFAKDLEDTKEITPEAEKDTTSLMSGNIPLSSKKHISLVDAGLDINIAFPLMLPPHRNTDLILSFDFSEGDPFETLKKTAEQFPFPKITIEDKDVKIPSKSCYIFEGDGDGIPDVMYFPLFNNQTSEGKVDEMREKYATIHISYDESQVKELLEVSKNNVEKNYTQIREKIKQCVQRCNLRRAGEAAAYGVMNTGGAMEEKSKDN</sequence>
<evidence type="ECO:0000313" key="3">
    <source>
        <dbReference type="Proteomes" id="UP000228934"/>
    </source>
</evidence>
<dbReference type="OrthoDB" id="270970at2759"/>
<dbReference type="Proteomes" id="UP000228934">
    <property type="component" value="Unassembled WGS sequence"/>
</dbReference>
<dbReference type="GO" id="GO:0005544">
    <property type="term" value="F:calcium-dependent phospholipid binding"/>
    <property type="evidence" value="ECO:0007669"/>
    <property type="project" value="TreeGrafter"/>
</dbReference>
<dbReference type="Gene3D" id="3.40.1090.10">
    <property type="entry name" value="Cytosolic phospholipase A2 catalytic domain"/>
    <property type="match status" value="1"/>
</dbReference>
<evidence type="ECO:0000256" key="1">
    <source>
        <dbReference type="SAM" id="Coils"/>
    </source>
</evidence>
<organism evidence="2 3">
    <name type="scientific">Aquarana catesbeiana</name>
    <name type="common">American bullfrog</name>
    <name type="synonym">Rana catesbeiana</name>
    <dbReference type="NCBI Taxonomy" id="8400"/>
    <lineage>
        <taxon>Eukaryota</taxon>
        <taxon>Metazoa</taxon>
        <taxon>Chordata</taxon>
        <taxon>Craniata</taxon>
        <taxon>Vertebrata</taxon>
        <taxon>Euteleostomi</taxon>
        <taxon>Amphibia</taxon>
        <taxon>Batrachia</taxon>
        <taxon>Anura</taxon>
        <taxon>Neobatrachia</taxon>
        <taxon>Ranoidea</taxon>
        <taxon>Ranidae</taxon>
        <taxon>Aquarana</taxon>
    </lineage>
</organism>
<feature type="coiled-coil region" evidence="1">
    <location>
        <begin position="265"/>
        <end position="292"/>
    </location>
</feature>
<dbReference type="SUPFAM" id="SSF52151">
    <property type="entry name" value="FabD/lysophospholipase-like"/>
    <property type="match status" value="1"/>
</dbReference>
<dbReference type="AlphaFoldDB" id="A0A2G9SCY2"/>
<dbReference type="PANTHER" id="PTHR10728:SF39">
    <property type="entry name" value="CYTOSOLIC PHOSPHOLIPASE A2 GAMMA"/>
    <property type="match status" value="1"/>
</dbReference>
<dbReference type="EMBL" id="KV925139">
    <property type="protein sequence ID" value="PIO37942.1"/>
    <property type="molecule type" value="Genomic_DNA"/>
</dbReference>
<reference evidence="3" key="1">
    <citation type="journal article" date="2017" name="Nat. Commun.">
        <title>The North American bullfrog draft genome provides insight into hormonal regulation of long noncoding RNA.</title>
        <authorList>
            <person name="Hammond S.A."/>
            <person name="Warren R.L."/>
            <person name="Vandervalk B.P."/>
            <person name="Kucuk E."/>
            <person name="Khan H."/>
            <person name="Gibb E.A."/>
            <person name="Pandoh P."/>
            <person name="Kirk H."/>
            <person name="Zhao Y."/>
            <person name="Jones M."/>
            <person name="Mungall A.J."/>
            <person name="Coope R."/>
            <person name="Pleasance S."/>
            <person name="Moore R.A."/>
            <person name="Holt R.A."/>
            <person name="Round J.M."/>
            <person name="Ohora S."/>
            <person name="Walle B.V."/>
            <person name="Veldhoen N."/>
            <person name="Helbing C.C."/>
            <person name="Birol I."/>
        </authorList>
    </citation>
    <scope>NUCLEOTIDE SEQUENCE [LARGE SCALE GENOMIC DNA]</scope>
</reference>
<protein>
    <recommendedName>
        <fullName evidence="4">PLA2c domain-containing protein</fullName>
    </recommendedName>
</protein>
<dbReference type="GO" id="GO:0005509">
    <property type="term" value="F:calcium ion binding"/>
    <property type="evidence" value="ECO:0007669"/>
    <property type="project" value="TreeGrafter"/>
</dbReference>
<evidence type="ECO:0000313" key="2">
    <source>
        <dbReference type="EMBL" id="PIO37942.1"/>
    </source>
</evidence>
<keyword evidence="3" id="KW-1185">Reference proteome</keyword>
<dbReference type="GO" id="GO:0046475">
    <property type="term" value="P:glycerophospholipid catabolic process"/>
    <property type="evidence" value="ECO:0007669"/>
    <property type="project" value="TreeGrafter"/>
</dbReference>
<dbReference type="GO" id="GO:0047498">
    <property type="term" value="F:calcium-dependent phospholipase A2 activity"/>
    <property type="evidence" value="ECO:0007669"/>
    <property type="project" value="TreeGrafter"/>
</dbReference>
<name>A0A2G9SCY2_AQUCT</name>
<evidence type="ECO:0008006" key="4">
    <source>
        <dbReference type="Google" id="ProtNLM"/>
    </source>
</evidence>
<dbReference type="GO" id="GO:0005635">
    <property type="term" value="C:nuclear envelope"/>
    <property type="evidence" value="ECO:0007669"/>
    <property type="project" value="TreeGrafter"/>
</dbReference>
<dbReference type="GO" id="GO:0005654">
    <property type="term" value="C:nucleoplasm"/>
    <property type="evidence" value="ECO:0007669"/>
    <property type="project" value="TreeGrafter"/>
</dbReference>